<dbReference type="CDD" id="cd06171">
    <property type="entry name" value="Sigma70_r4"/>
    <property type="match status" value="1"/>
</dbReference>
<feature type="domain" description="RNA polymerase sigma factor 70 region 4 type 2" evidence="6">
    <location>
        <begin position="132"/>
        <end position="183"/>
    </location>
</feature>
<dbReference type="PANTHER" id="PTHR43133:SF62">
    <property type="entry name" value="RNA POLYMERASE SIGMA FACTOR SIGZ"/>
    <property type="match status" value="1"/>
</dbReference>
<keyword evidence="2" id="KW-0805">Transcription regulation</keyword>
<evidence type="ECO:0000256" key="4">
    <source>
        <dbReference type="ARBA" id="ARBA00023163"/>
    </source>
</evidence>
<dbReference type="PANTHER" id="PTHR43133">
    <property type="entry name" value="RNA POLYMERASE ECF-TYPE SIGMA FACTO"/>
    <property type="match status" value="1"/>
</dbReference>
<feature type="domain" description="RNA polymerase sigma-70 region 2" evidence="5">
    <location>
        <begin position="34"/>
        <end position="102"/>
    </location>
</feature>
<dbReference type="Gene3D" id="1.10.1740.10">
    <property type="match status" value="1"/>
</dbReference>
<protein>
    <submittedName>
        <fullName evidence="7">Sigma-70 family RNA polymerase sigma factor</fullName>
    </submittedName>
</protein>
<comment type="similarity">
    <text evidence="1">Belongs to the sigma-70 factor family. ECF subfamily.</text>
</comment>
<evidence type="ECO:0000313" key="7">
    <source>
        <dbReference type="EMBL" id="NYZ20303.1"/>
    </source>
</evidence>
<keyword evidence="4" id="KW-0804">Transcription</keyword>
<dbReference type="SUPFAM" id="SSF88659">
    <property type="entry name" value="Sigma3 and sigma4 domains of RNA polymerase sigma factors"/>
    <property type="match status" value="1"/>
</dbReference>
<evidence type="ECO:0000313" key="8">
    <source>
        <dbReference type="Proteomes" id="UP000584642"/>
    </source>
</evidence>
<dbReference type="EMBL" id="JABFDB010000006">
    <property type="protein sequence ID" value="NYZ20303.1"/>
    <property type="molecule type" value="Genomic_DNA"/>
</dbReference>
<dbReference type="NCBIfam" id="TIGR02937">
    <property type="entry name" value="sigma70-ECF"/>
    <property type="match status" value="1"/>
</dbReference>
<dbReference type="InterPro" id="IPR013249">
    <property type="entry name" value="RNA_pol_sigma70_r4_t2"/>
</dbReference>
<dbReference type="RefSeq" id="WP_180282205.1">
    <property type="nucleotide sequence ID" value="NZ_JABFDB010000006.1"/>
</dbReference>
<dbReference type="Pfam" id="PF08281">
    <property type="entry name" value="Sigma70_r4_2"/>
    <property type="match status" value="1"/>
</dbReference>
<reference evidence="7 8" key="1">
    <citation type="submission" date="2020-05" db="EMBL/GenBank/DDBJ databases">
        <title>Azospirillum oleiclasticum sp. nov, a nitrogen-fixing and heavy crude oil-emulsifying bacterium isolated from the crude oil of Yumen Oilfield.</title>
        <authorList>
            <person name="Wu D."/>
            <person name="Cai M."/>
            <person name="Zhang X."/>
        </authorList>
    </citation>
    <scope>NUCLEOTIDE SEQUENCE [LARGE SCALE GENOMIC DNA]</scope>
    <source>
        <strain evidence="7 8">ROY-1-1-2</strain>
    </source>
</reference>
<sequence length="191" mass="21388">MSDPASPAADAAPSMDDLLVSVGRDRDRVAFAALFGHFAPRLKAYLRRLGADPVGCEELVQEAMLMVWRRADSFDPRQASASTWIFTIARNKRVDSLRREHRPEIDPDDPALVPDPAEAADRMIEAAQSTARLRDALRTLPPEQAELLHLAYFEDKPHSVIAVERGLPLGTVKSRLRLAMDRLRKALRDEQ</sequence>
<evidence type="ECO:0000256" key="1">
    <source>
        <dbReference type="ARBA" id="ARBA00010641"/>
    </source>
</evidence>
<dbReference type="InterPro" id="IPR013325">
    <property type="entry name" value="RNA_pol_sigma_r2"/>
</dbReference>
<dbReference type="InterPro" id="IPR039425">
    <property type="entry name" value="RNA_pol_sigma-70-like"/>
</dbReference>
<evidence type="ECO:0000256" key="3">
    <source>
        <dbReference type="ARBA" id="ARBA00023082"/>
    </source>
</evidence>
<evidence type="ECO:0000259" key="6">
    <source>
        <dbReference type="Pfam" id="PF08281"/>
    </source>
</evidence>
<dbReference type="InterPro" id="IPR036388">
    <property type="entry name" value="WH-like_DNA-bd_sf"/>
</dbReference>
<dbReference type="InterPro" id="IPR013324">
    <property type="entry name" value="RNA_pol_sigma_r3/r4-like"/>
</dbReference>
<name>A0ABX2TAU8_9PROT</name>
<dbReference type="InterPro" id="IPR007627">
    <property type="entry name" value="RNA_pol_sigma70_r2"/>
</dbReference>
<organism evidence="7 8">
    <name type="scientific">Azospirillum oleiclasticum</name>
    <dbReference type="NCBI Taxonomy" id="2735135"/>
    <lineage>
        <taxon>Bacteria</taxon>
        <taxon>Pseudomonadati</taxon>
        <taxon>Pseudomonadota</taxon>
        <taxon>Alphaproteobacteria</taxon>
        <taxon>Rhodospirillales</taxon>
        <taxon>Azospirillaceae</taxon>
        <taxon>Azospirillum</taxon>
    </lineage>
</organism>
<comment type="caution">
    <text evidence="7">The sequence shown here is derived from an EMBL/GenBank/DDBJ whole genome shotgun (WGS) entry which is preliminary data.</text>
</comment>
<evidence type="ECO:0000256" key="2">
    <source>
        <dbReference type="ARBA" id="ARBA00023015"/>
    </source>
</evidence>
<dbReference type="InterPro" id="IPR014284">
    <property type="entry name" value="RNA_pol_sigma-70_dom"/>
</dbReference>
<gene>
    <name evidence="7" type="ORF">HND93_11315</name>
</gene>
<evidence type="ECO:0000259" key="5">
    <source>
        <dbReference type="Pfam" id="PF04542"/>
    </source>
</evidence>
<keyword evidence="3" id="KW-0731">Sigma factor</keyword>
<dbReference type="Proteomes" id="UP000584642">
    <property type="component" value="Unassembled WGS sequence"/>
</dbReference>
<dbReference type="Pfam" id="PF04542">
    <property type="entry name" value="Sigma70_r2"/>
    <property type="match status" value="1"/>
</dbReference>
<dbReference type="SUPFAM" id="SSF88946">
    <property type="entry name" value="Sigma2 domain of RNA polymerase sigma factors"/>
    <property type="match status" value="1"/>
</dbReference>
<keyword evidence="8" id="KW-1185">Reference proteome</keyword>
<dbReference type="Gene3D" id="1.10.10.10">
    <property type="entry name" value="Winged helix-like DNA-binding domain superfamily/Winged helix DNA-binding domain"/>
    <property type="match status" value="1"/>
</dbReference>
<proteinExistence type="inferred from homology"/>
<accession>A0ABX2TAU8</accession>